<comment type="caution">
    <text evidence="2">The sequence shown here is derived from an EMBL/GenBank/DDBJ whole genome shotgun (WGS) entry which is preliminary data.</text>
</comment>
<gene>
    <name evidence="2" type="ORF">GUJ93_ZPchr0013g35348</name>
</gene>
<proteinExistence type="predicted"/>
<dbReference type="Proteomes" id="UP000729402">
    <property type="component" value="Unassembled WGS sequence"/>
</dbReference>
<evidence type="ECO:0000313" key="3">
    <source>
        <dbReference type="Proteomes" id="UP000729402"/>
    </source>
</evidence>
<feature type="compositionally biased region" description="Polar residues" evidence="1">
    <location>
        <begin position="62"/>
        <end position="79"/>
    </location>
</feature>
<dbReference type="AlphaFoldDB" id="A0A8J5X0V4"/>
<organism evidence="2 3">
    <name type="scientific">Zizania palustris</name>
    <name type="common">Northern wild rice</name>
    <dbReference type="NCBI Taxonomy" id="103762"/>
    <lineage>
        <taxon>Eukaryota</taxon>
        <taxon>Viridiplantae</taxon>
        <taxon>Streptophyta</taxon>
        <taxon>Embryophyta</taxon>
        <taxon>Tracheophyta</taxon>
        <taxon>Spermatophyta</taxon>
        <taxon>Magnoliopsida</taxon>
        <taxon>Liliopsida</taxon>
        <taxon>Poales</taxon>
        <taxon>Poaceae</taxon>
        <taxon>BOP clade</taxon>
        <taxon>Oryzoideae</taxon>
        <taxon>Oryzeae</taxon>
        <taxon>Zizaniinae</taxon>
        <taxon>Zizania</taxon>
    </lineage>
</organism>
<evidence type="ECO:0000256" key="1">
    <source>
        <dbReference type="SAM" id="MobiDB-lite"/>
    </source>
</evidence>
<reference evidence="2" key="1">
    <citation type="journal article" date="2021" name="bioRxiv">
        <title>Whole Genome Assembly and Annotation of Northern Wild Rice, Zizania palustris L., Supports a Whole Genome Duplication in the Zizania Genus.</title>
        <authorList>
            <person name="Haas M."/>
            <person name="Kono T."/>
            <person name="Macchietto M."/>
            <person name="Millas R."/>
            <person name="McGilp L."/>
            <person name="Shao M."/>
            <person name="Duquette J."/>
            <person name="Hirsch C.N."/>
            <person name="Kimball J."/>
        </authorList>
    </citation>
    <scope>NUCLEOTIDE SEQUENCE</scope>
    <source>
        <tissue evidence="2">Fresh leaf tissue</tissue>
    </source>
</reference>
<protein>
    <submittedName>
        <fullName evidence="2">Uncharacterized protein</fullName>
    </submittedName>
</protein>
<reference evidence="2" key="2">
    <citation type="submission" date="2021-02" db="EMBL/GenBank/DDBJ databases">
        <authorList>
            <person name="Kimball J.A."/>
            <person name="Haas M.W."/>
            <person name="Macchietto M."/>
            <person name="Kono T."/>
            <person name="Duquette J."/>
            <person name="Shao M."/>
        </authorList>
    </citation>
    <scope>NUCLEOTIDE SEQUENCE</scope>
    <source>
        <tissue evidence="2">Fresh leaf tissue</tissue>
    </source>
</reference>
<keyword evidence="3" id="KW-1185">Reference proteome</keyword>
<accession>A0A8J5X0V4</accession>
<sequence>MLGWRRVTAAWARSSPGRWWGPRARQVAAVCSVPVAVWLASRPYLYSTCPFELAKRERVPLQSGSSTAEDSHPSRTVRS</sequence>
<name>A0A8J5X0V4_ZIZPA</name>
<dbReference type="EMBL" id="JAAALK010000079">
    <property type="protein sequence ID" value="KAG8099422.1"/>
    <property type="molecule type" value="Genomic_DNA"/>
</dbReference>
<feature type="region of interest" description="Disordered" evidence="1">
    <location>
        <begin position="59"/>
        <end position="79"/>
    </location>
</feature>
<evidence type="ECO:0000313" key="2">
    <source>
        <dbReference type="EMBL" id="KAG8099422.1"/>
    </source>
</evidence>